<evidence type="ECO:0000313" key="4">
    <source>
        <dbReference type="EMBL" id="KAE8975488.1"/>
    </source>
</evidence>
<comment type="caution">
    <text evidence="4">The sequence shown here is derived from an EMBL/GenBank/DDBJ whole genome shotgun (WGS) entry which is preliminary data.</text>
</comment>
<dbReference type="GO" id="GO:0003677">
    <property type="term" value="F:DNA binding"/>
    <property type="evidence" value="ECO:0007669"/>
    <property type="project" value="UniProtKB-KW"/>
</dbReference>
<evidence type="ECO:0000313" key="5">
    <source>
        <dbReference type="EMBL" id="KAE9287305.1"/>
    </source>
</evidence>
<proteinExistence type="predicted"/>
<keyword evidence="7" id="KW-1185">Reference proteome</keyword>
<dbReference type="EMBL" id="QXFU01004247">
    <property type="protein sequence ID" value="KAE8969830.1"/>
    <property type="molecule type" value="Genomic_DNA"/>
</dbReference>
<name>A0A6A3I5K0_9STRA</name>
<dbReference type="Proteomes" id="UP000434957">
    <property type="component" value="Unassembled WGS sequence"/>
</dbReference>
<dbReference type="EMBL" id="QXFT01003289">
    <property type="protein sequence ID" value="KAE9287305.1"/>
    <property type="molecule type" value="Genomic_DNA"/>
</dbReference>
<reference evidence="6 8" key="1">
    <citation type="submission" date="2018-09" db="EMBL/GenBank/DDBJ databases">
        <title>Genomic investigation of the strawberry pathogen Phytophthora fragariae indicates pathogenicity is determined by transcriptional variation in three key races.</title>
        <authorList>
            <person name="Adams T.M."/>
            <person name="Armitage A.D."/>
            <person name="Sobczyk M.K."/>
            <person name="Bates H.J."/>
            <person name="Dunwell J.M."/>
            <person name="Nellist C.F."/>
            <person name="Harrison R.J."/>
        </authorList>
    </citation>
    <scope>NUCLEOTIDE SEQUENCE [LARGE SCALE GENOMIC DNA]</scope>
    <source>
        <strain evidence="4 6">SCRP249</strain>
        <strain evidence="3 8">SCRP324</strain>
        <strain evidence="5 7">SCRP333</strain>
    </source>
</reference>
<organism evidence="4 6">
    <name type="scientific">Phytophthora rubi</name>
    <dbReference type="NCBI Taxonomy" id="129364"/>
    <lineage>
        <taxon>Eukaryota</taxon>
        <taxon>Sar</taxon>
        <taxon>Stramenopiles</taxon>
        <taxon>Oomycota</taxon>
        <taxon>Peronosporomycetes</taxon>
        <taxon>Peronosporales</taxon>
        <taxon>Peronosporaceae</taxon>
        <taxon>Phytophthora</taxon>
    </lineage>
</organism>
<feature type="domain" description="HTH CENPB-type" evidence="2">
    <location>
        <begin position="64"/>
        <end position="137"/>
    </location>
</feature>
<evidence type="ECO:0000313" key="7">
    <source>
        <dbReference type="Proteomes" id="UP000434957"/>
    </source>
</evidence>
<dbReference type="EMBL" id="QXFV01003586">
    <property type="protein sequence ID" value="KAE8975488.1"/>
    <property type="molecule type" value="Genomic_DNA"/>
</dbReference>
<evidence type="ECO:0000259" key="2">
    <source>
        <dbReference type="PROSITE" id="PS51253"/>
    </source>
</evidence>
<gene>
    <name evidence="4" type="ORF">PR001_g25686</name>
    <name evidence="3" type="ORF">PR002_g27311</name>
    <name evidence="5" type="ORF">PR003_g26085</name>
</gene>
<protein>
    <recommendedName>
        <fullName evidence="2">HTH CENPB-type domain-containing protein</fullName>
    </recommendedName>
</protein>
<evidence type="ECO:0000313" key="3">
    <source>
        <dbReference type="EMBL" id="KAE8969830.1"/>
    </source>
</evidence>
<evidence type="ECO:0000313" key="6">
    <source>
        <dbReference type="Proteomes" id="UP000429607"/>
    </source>
</evidence>
<evidence type="ECO:0000256" key="1">
    <source>
        <dbReference type="ARBA" id="ARBA00023125"/>
    </source>
</evidence>
<evidence type="ECO:0000313" key="8">
    <source>
        <dbReference type="Proteomes" id="UP000435112"/>
    </source>
</evidence>
<dbReference type="AlphaFoldDB" id="A0A6A3I5K0"/>
<dbReference type="Proteomes" id="UP000435112">
    <property type="component" value="Unassembled WGS sequence"/>
</dbReference>
<accession>A0A6A3I5K0</accession>
<dbReference type="Proteomes" id="UP000429607">
    <property type="component" value="Unassembled WGS sequence"/>
</dbReference>
<dbReference type="OrthoDB" id="126897at2759"/>
<sequence length="296" mass="33520">MPKTRPKKNWKKHEAVEAAKAQGVSQELAATFGMHRATLWRWVRAEEAIAAAAKTIPSKTYVSRGTRGVKPRYPEMDTRLLQWVIEMRKNKSRCVTTECLHIMAARYEPDFRVGRTRQAAIMYLHRFRRRNRLSVRRITHRGTKQRDEMEKIADEFSNTIQYYVEESGTVAHLNDLDKFSCVYNMDQTAVYIVMNPSTTIDFAGARHVDVVQGMSENSFRASVFLCASATGQKLPPMVIFAGVGGGTVEEELRAHPIFRNGAYLTVQKKAWCACCSGSRRSGSHLCLAAGCFCWTV</sequence>
<dbReference type="InterPro" id="IPR006600">
    <property type="entry name" value="HTH_CenpB_DNA-bd_dom"/>
</dbReference>
<dbReference type="PROSITE" id="PS51253">
    <property type="entry name" value="HTH_CENPB"/>
    <property type="match status" value="1"/>
</dbReference>
<keyword evidence="1" id="KW-0238">DNA-binding</keyword>